<feature type="domain" description="DUF5703" evidence="1">
    <location>
        <begin position="9"/>
        <end position="285"/>
    </location>
</feature>
<reference evidence="2" key="2">
    <citation type="journal article" date="2021" name="Sci. Rep.">
        <title>The distribution of antibiotic resistance genes in chicken gut microbiota commensals.</title>
        <authorList>
            <person name="Juricova H."/>
            <person name="Matiasovicova J."/>
            <person name="Kubasova T."/>
            <person name="Cejkova D."/>
            <person name="Rychlik I."/>
        </authorList>
    </citation>
    <scope>NUCLEOTIDE SEQUENCE</scope>
    <source>
        <strain evidence="2">An559</strain>
    </source>
</reference>
<evidence type="ECO:0000259" key="1">
    <source>
        <dbReference type="Pfam" id="PF18961"/>
    </source>
</evidence>
<gene>
    <name evidence="2" type="ORF">H6A12_10955</name>
</gene>
<organism evidence="2 3">
    <name type="scientific">Merdimmobilis hominis</name>
    <dbReference type="NCBI Taxonomy" id="2897707"/>
    <lineage>
        <taxon>Bacteria</taxon>
        <taxon>Bacillati</taxon>
        <taxon>Bacillota</taxon>
        <taxon>Clostridia</taxon>
        <taxon>Eubacteriales</taxon>
        <taxon>Oscillospiraceae</taxon>
        <taxon>Merdimmobilis</taxon>
    </lineage>
</organism>
<accession>A0A938X838</accession>
<dbReference type="InterPro" id="IPR008928">
    <property type="entry name" value="6-hairpin_glycosidase_sf"/>
</dbReference>
<dbReference type="Gene3D" id="1.50.10.10">
    <property type="match status" value="1"/>
</dbReference>
<protein>
    <recommendedName>
        <fullName evidence="1">DUF5703 domain-containing protein</fullName>
    </recommendedName>
</protein>
<dbReference type="AlphaFoldDB" id="A0A938X838"/>
<dbReference type="EMBL" id="JACJKY010000022">
    <property type="protein sequence ID" value="MBM6921668.1"/>
    <property type="molecule type" value="Genomic_DNA"/>
</dbReference>
<proteinExistence type="predicted"/>
<dbReference type="Proteomes" id="UP000774750">
    <property type="component" value="Unassembled WGS sequence"/>
</dbReference>
<comment type="caution">
    <text evidence="2">The sequence shown here is derived from an EMBL/GenBank/DDBJ whole genome shotgun (WGS) entry which is preliminary data.</text>
</comment>
<keyword evidence="3" id="KW-1185">Reference proteome</keyword>
<dbReference type="InterPro" id="IPR012341">
    <property type="entry name" value="6hp_glycosidase-like_sf"/>
</dbReference>
<reference evidence="2" key="1">
    <citation type="submission" date="2020-08" db="EMBL/GenBank/DDBJ databases">
        <authorList>
            <person name="Cejkova D."/>
            <person name="Kubasova T."/>
            <person name="Jahodarova E."/>
            <person name="Rychlik I."/>
        </authorList>
    </citation>
    <scope>NUCLEOTIDE SEQUENCE</scope>
    <source>
        <strain evidence="2">An559</strain>
    </source>
</reference>
<dbReference type="Pfam" id="PF18961">
    <property type="entry name" value="DUF5703_N"/>
    <property type="match status" value="1"/>
</dbReference>
<evidence type="ECO:0000313" key="2">
    <source>
        <dbReference type="EMBL" id="MBM6921668.1"/>
    </source>
</evidence>
<dbReference type="InterPro" id="IPR013780">
    <property type="entry name" value="Glyco_hydro_b"/>
</dbReference>
<dbReference type="GO" id="GO:0005975">
    <property type="term" value="P:carbohydrate metabolic process"/>
    <property type="evidence" value="ECO:0007669"/>
    <property type="project" value="InterPro"/>
</dbReference>
<dbReference type="RefSeq" id="WP_204447821.1">
    <property type="nucleotide sequence ID" value="NZ_JACJKY010000022.1"/>
</dbReference>
<dbReference type="SUPFAM" id="SSF48208">
    <property type="entry name" value="Six-hairpin glycosidases"/>
    <property type="match status" value="1"/>
</dbReference>
<sequence length="744" mass="85928">MDVSQYDVIWNTQSKHSGEAMPCGGFDTGASVWTEENDILFYLDRSGHFDENNQMLKAGRIRIHFEENPFVHTFRQQLSLKDGSVWITGDDVQVNIWFEVTQPVCHVDVVSEQETTVNVSYENWRLHVRPLCGEERMAASSFVSCPEDVYTYPDAVTAKESEVLFYHQNRNDQLVFDKSVDAQGLGHVKDQLINCQKDLIFGGRLTGTDCTFTGEYEGSYADVPYRGYRLRSAEKTTHHFSIFLHSEQTPQAETFVSHLCAMTSAADAKQTAVKWWTDFFDRSYIAINDEKGETDTGYTLARNYTLFRYMLGCNAYGKYPTKFNGGLFTTDACFSVDERHRGKTPDFRMWGGGAFTAQNQRLVYWPMLKSGDFDMMAPQFDFYNNLLSNAEIRTREYWGHEGCSFCEQLENTGLSIWWNYGFDNTSDENHHRPKHFDKAELRGPWTRYEYSTQLEFSYMILKYHEYTKADIKQYIPLIESCVRFYFEHYKQIYKENTMSEYDENGKLFISPSTALETYKNAVNPTDAVSGLRAVVKKLCALPQYVDCAYYEELFSHLPEIPTVDIYGGKCIKPADFWSGCINFEIPELYPVFPYEQYGIGRENLTTVIHTWNHVPDGQKDYISWHQDGIFTARMGLTEEAREINTKKLQNGPRRFPAFWGPGHDWVPDHNWGGSGMIGLQDMLVQQYKNTIYVLPAWPNEWDVSFKLHLEGGITIESVYQNGTLQYTLAGEDAAQYTVIDCLHQ</sequence>
<dbReference type="InterPro" id="IPR043757">
    <property type="entry name" value="DUF5703_N"/>
</dbReference>
<name>A0A938X838_9FIRM</name>
<evidence type="ECO:0000313" key="3">
    <source>
        <dbReference type="Proteomes" id="UP000774750"/>
    </source>
</evidence>
<dbReference type="Gene3D" id="2.60.40.1180">
    <property type="entry name" value="Golgi alpha-mannosidase II"/>
    <property type="match status" value="1"/>
</dbReference>